<dbReference type="EMBL" id="PYFT01000001">
    <property type="protein sequence ID" value="PSR52340.1"/>
    <property type="molecule type" value="Genomic_DNA"/>
</dbReference>
<proteinExistence type="predicted"/>
<name>A0A2T2Y9Y3_9BACT</name>
<comment type="caution">
    <text evidence="3">The sequence shown here is derived from an EMBL/GenBank/DDBJ whole genome shotgun (WGS) entry which is preliminary data.</text>
</comment>
<dbReference type="RefSeq" id="WP_106925866.1">
    <property type="nucleotide sequence ID" value="NZ_PYFT01000001.1"/>
</dbReference>
<keyword evidence="4" id="KW-1185">Reference proteome</keyword>
<feature type="region of interest" description="Disordered" evidence="1">
    <location>
        <begin position="273"/>
        <end position="304"/>
    </location>
</feature>
<dbReference type="InterPro" id="IPR025975">
    <property type="entry name" value="Polysacc_lyase"/>
</dbReference>
<protein>
    <recommendedName>
        <fullName evidence="5">Heparin lyase I family protein</fullName>
    </recommendedName>
</protein>
<evidence type="ECO:0000313" key="4">
    <source>
        <dbReference type="Proteomes" id="UP000240357"/>
    </source>
</evidence>
<dbReference type="Proteomes" id="UP000240357">
    <property type="component" value="Unassembled WGS sequence"/>
</dbReference>
<evidence type="ECO:0000313" key="3">
    <source>
        <dbReference type="EMBL" id="PSR52340.1"/>
    </source>
</evidence>
<dbReference type="PROSITE" id="PS51257">
    <property type="entry name" value="PROKAR_LIPOPROTEIN"/>
    <property type="match status" value="1"/>
</dbReference>
<evidence type="ECO:0000256" key="1">
    <source>
        <dbReference type="SAM" id="MobiDB-lite"/>
    </source>
</evidence>
<sequence>MKTKLLLSISLLSLFTAACETEELVQPETVAKSEVELTGASNVTSVDSYRSNLMVEQRFESSVMSPFNKQVYTSHGFAISGATARTGSKSVRLELRKADNKLRSEILLPAETSSNRWYGFSMNLPSGYWQNSMNSDTWDIIAQWHAMEDRGEPARFPPIALVVSKGRLNVVMYWATRASNTNSSISGKKVFDLGPVIKDKWLDFVFHINFSHQSDGVMEVWLNGTKVVSFRGPNSYNDNEYPYFKTGIYKREWGSISKRALFIDDIRTATGSASYKDVAPSGSGSSNPNPPVEEEEDGGTSGQKLTSFTLINADTDRDIMTISNGATIDLSNLGTRNLNVRANTYPAAVGSVGFALTGAHSLTTAQTGKPYALFGDSGGNYNTWQAVTGSYTLKGTPYTGANKSGTAGTPLSVSFKIVE</sequence>
<dbReference type="Pfam" id="PF14099">
    <property type="entry name" value="Polysacc_lyase"/>
    <property type="match status" value="1"/>
</dbReference>
<dbReference type="Gene3D" id="2.60.120.200">
    <property type="match status" value="1"/>
</dbReference>
<feature type="chain" id="PRO_5015588169" description="Heparin lyase I family protein" evidence="2">
    <location>
        <begin position="21"/>
        <end position="419"/>
    </location>
</feature>
<feature type="signal peptide" evidence="2">
    <location>
        <begin position="1"/>
        <end position="20"/>
    </location>
</feature>
<accession>A0A2T2Y9Y3</accession>
<reference evidence="3 4" key="1">
    <citation type="submission" date="2018-03" db="EMBL/GenBank/DDBJ databases">
        <title>Adhaeribacter sp. HMF7605 Genome sequencing and assembly.</title>
        <authorList>
            <person name="Kang H."/>
            <person name="Kang J."/>
            <person name="Cha I."/>
            <person name="Kim H."/>
            <person name="Joh K."/>
        </authorList>
    </citation>
    <scope>NUCLEOTIDE SEQUENCE [LARGE SCALE GENOMIC DNA]</scope>
    <source>
        <strain evidence="3 4">HMF7605</strain>
    </source>
</reference>
<keyword evidence="2" id="KW-0732">Signal</keyword>
<organism evidence="3 4">
    <name type="scientific">Adhaeribacter arboris</name>
    <dbReference type="NCBI Taxonomy" id="2072846"/>
    <lineage>
        <taxon>Bacteria</taxon>
        <taxon>Pseudomonadati</taxon>
        <taxon>Bacteroidota</taxon>
        <taxon>Cytophagia</taxon>
        <taxon>Cytophagales</taxon>
        <taxon>Hymenobacteraceae</taxon>
        <taxon>Adhaeribacter</taxon>
    </lineage>
</organism>
<evidence type="ECO:0008006" key="5">
    <source>
        <dbReference type="Google" id="ProtNLM"/>
    </source>
</evidence>
<dbReference type="OrthoDB" id="652886at2"/>
<dbReference type="AlphaFoldDB" id="A0A2T2Y9Y3"/>
<gene>
    <name evidence="3" type="ORF">AHMF7605_01780</name>
</gene>
<evidence type="ECO:0000256" key="2">
    <source>
        <dbReference type="SAM" id="SignalP"/>
    </source>
</evidence>